<sequence>MDIKKTILNIENAIVDINVDLDILKSANMMLEEFQMELGEVLSFSKNKNESMKVQSKLEVLLFALDRKLKDVSLAHSDLQTEFRKLSKHLDKSEKKPQPQENGQGK</sequence>
<name>A0ABV8X235_9LACT</name>
<evidence type="ECO:0000313" key="2">
    <source>
        <dbReference type="EMBL" id="MFC4409438.1"/>
    </source>
</evidence>
<evidence type="ECO:0000256" key="1">
    <source>
        <dbReference type="SAM" id="MobiDB-lite"/>
    </source>
</evidence>
<feature type="compositionally biased region" description="Basic and acidic residues" evidence="1">
    <location>
        <begin position="86"/>
        <end position="98"/>
    </location>
</feature>
<dbReference type="EMBL" id="JBHSEC010000002">
    <property type="protein sequence ID" value="MFC4409438.1"/>
    <property type="molecule type" value="Genomic_DNA"/>
</dbReference>
<keyword evidence="3" id="KW-1185">Reference proteome</keyword>
<gene>
    <name evidence="2" type="ORF">ACFOZY_03190</name>
</gene>
<reference evidence="3" key="1">
    <citation type="journal article" date="2019" name="Int. J. Syst. Evol. Microbiol.">
        <title>The Global Catalogue of Microorganisms (GCM) 10K type strain sequencing project: providing services to taxonomists for standard genome sequencing and annotation.</title>
        <authorList>
            <consortium name="The Broad Institute Genomics Platform"/>
            <consortium name="The Broad Institute Genome Sequencing Center for Infectious Disease"/>
            <person name="Wu L."/>
            <person name="Ma J."/>
        </authorList>
    </citation>
    <scope>NUCLEOTIDE SEQUENCE [LARGE SCALE GENOMIC DNA]</scope>
    <source>
        <strain evidence="3">CCUG 59778</strain>
    </source>
</reference>
<proteinExistence type="predicted"/>
<evidence type="ECO:0000313" key="3">
    <source>
        <dbReference type="Proteomes" id="UP001595817"/>
    </source>
</evidence>
<dbReference type="RefSeq" id="WP_378152172.1">
    <property type="nucleotide sequence ID" value="NZ_JBHSEC010000002.1"/>
</dbReference>
<protein>
    <submittedName>
        <fullName evidence="2">Uncharacterized protein</fullName>
    </submittedName>
</protein>
<dbReference type="Proteomes" id="UP001595817">
    <property type="component" value="Unassembled WGS sequence"/>
</dbReference>
<organism evidence="2 3">
    <name type="scientific">Chungangia koreensis</name>
    <dbReference type="NCBI Taxonomy" id="752657"/>
    <lineage>
        <taxon>Bacteria</taxon>
        <taxon>Bacillati</taxon>
        <taxon>Bacillota</taxon>
        <taxon>Bacilli</taxon>
        <taxon>Lactobacillales</taxon>
        <taxon>Chungangia</taxon>
    </lineage>
</organism>
<comment type="caution">
    <text evidence="2">The sequence shown here is derived from an EMBL/GenBank/DDBJ whole genome shotgun (WGS) entry which is preliminary data.</text>
</comment>
<feature type="region of interest" description="Disordered" evidence="1">
    <location>
        <begin position="86"/>
        <end position="106"/>
    </location>
</feature>
<accession>A0ABV8X235</accession>